<protein>
    <submittedName>
        <fullName evidence="2">Uncharacterized protein</fullName>
    </submittedName>
</protein>
<evidence type="ECO:0000313" key="2">
    <source>
        <dbReference type="Ensembl" id="ENSSOCP00000013631.1"/>
    </source>
</evidence>
<evidence type="ECO:0000313" key="3">
    <source>
        <dbReference type="Proteomes" id="UP000694551"/>
    </source>
</evidence>
<feature type="transmembrane region" description="Helical" evidence="1">
    <location>
        <begin position="711"/>
        <end position="731"/>
    </location>
</feature>
<reference evidence="2" key="2">
    <citation type="submission" date="2025-09" db="UniProtKB">
        <authorList>
            <consortium name="Ensembl"/>
        </authorList>
    </citation>
    <scope>IDENTIFICATION</scope>
</reference>
<evidence type="ECO:0000256" key="1">
    <source>
        <dbReference type="SAM" id="Phobius"/>
    </source>
</evidence>
<proteinExistence type="predicted"/>
<dbReference type="AlphaFoldDB" id="A0A8D0FEC2"/>
<sequence length="770" mass="87401">CFYVGGTTIYFTQLPQGYKHSPTLAHHALAQELEKIPKAEGINTEWPWSQAIIQHTSSLGQYPKDRLPNLATVVLHDTEVYHPLEWDTNNVKITKSCIKDVVCDWRSNPLAGGLSDLTFKFKINAVTRPLVMLVAVVTYDGIDTLFTLTDKDEVIPSFMVVQGDNITIRCRLITESHTEPTNSYGTGPHGPILLCKNQNLDCWLNLTAVQYSHKVMCGRNNTKYWGKLKIDVVIPTTQPTAVLSPKIFGIGPYVIRNMGQQQMLFNPAWSLKRVELLMQNNVSDIQPACSPFLKTSYEGWTTWLQKRTLFTRRTQRDLTGILGTGLGVLNSIDSEVIMNKLATSISDLANLQQPLRSSLLALGTNQWLLSNILPKWEKVNVKDHDLTADALGVIQNNFSLALSCIQAQIWMQSVAASIIREGEEGTLPTEIRKIIWDSATDFKKKLRSWWNLVNFTYDPITNTTTTFVLTIYNATIYPIYPIIALGLNHNGAILYPFEHRVWAQKVNEKWQTVNLESCIVREQQGFICEGNAIEAQDICLDTEQNICHFEIHPNENPETVLIYIGKGCVCLRTVCDFLSMDKVVVETKNHSNFCVCNFTEIIGCDFSYLAPVTYHQLLQSNYTLIHELLPTPIGMNLTLVKQLLQHKDLIEILEKIRENGQKTLITVHHNVKEIHRVLKRVQKDAEHRWWDTLFGWSPTATGILNKLCHPIVVLLILVLISLVLSAVLYVITWRIMNRLTRLMSVLNTHNMFDVPSNEDIPKSIDALKPH</sequence>
<reference evidence="2" key="1">
    <citation type="submission" date="2025-08" db="UniProtKB">
        <authorList>
            <consortium name="Ensembl"/>
        </authorList>
    </citation>
    <scope>IDENTIFICATION</scope>
</reference>
<dbReference type="Ensembl" id="ENSSOCT00000013999.1">
    <property type="protein sequence ID" value="ENSSOCP00000013631.1"/>
    <property type="gene ID" value="ENSSOCG00000010352.1"/>
</dbReference>
<keyword evidence="1" id="KW-1133">Transmembrane helix</keyword>
<keyword evidence="1" id="KW-0472">Membrane</keyword>
<dbReference type="Proteomes" id="UP000694551">
    <property type="component" value="Unplaced"/>
</dbReference>
<accession>A0A8D0FEC2</accession>
<organism evidence="2 3">
    <name type="scientific">Strix occidentalis caurina</name>
    <name type="common">northern spotted owl</name>
    <dbReference type="NCBI Taxonomy" id="311401"/>
    <lineage>
        <taxon>Eukaryota</taxon>
        <taxon>Metazoa</taxon>
        <taxon>Chordata</taxon>
        <taxon>Craniata</taxon>
        <taxon>Vertebrata</taxon>
        <taxon>Euteleostomi</taxon>
        <taxon>Archelosauria</taxon>
        <taxon>Archosauria</taxon>
        <taxon>Dinosauria</taxon>
        <taxon>Saurischia</taxon>
        <taxon>Theropoda</taxon>
        <taxon>Coelurosauria</taxon>
        <taxon>Aves</taxon>
        <taxon>Neognathae</taxon>
        <taxon>Neoaves</taxon>
        <taxon>Telluraves</taxon>
        <taxon>Strigiformes</taxon>
        <taxon>Strigidae</taxon>
        <taxon>Strix</taxon>
    </lineage>
</organism>
<keyword evidence="1" id="KW-0812">Transmembrane</keyword>
<name>A0A8D0FEC2_STROC</name>
<keyword evidence="3" id="KW-1185">Reference proteome</keyword>